<reference evidence="2 3" key="1">
    <citation type="submission" date="2014-07" db="EMBL/GenBank/DDBJ databases">
        <title>Synergy as a Rationale for Phage Therapy using Phage Cocktails.</title>
        <authorList>
            <person name="Schmerer M."/>
            <person name="Molineux I.J."/>
            <person name="Bull J.J."/>
        </authorList>
    </citation>
    <scope>NUCLEOTIDE SEQUENCE [LARGE SCALE GENOMIC DNA]</scope>
</reference>
<dbReference type="GeneID" id="22277680"/>
<dbReference type="EMBL" id="KM247287">
    <property type="protein sequence ID" value="AIM40533.1"/>
    <property type="molecule type" value="Genomic_DNA"/>
</dbReference>
<name>A0A088F6H7_9CAUD</name>
<dbReference type="OrthoDB" id="39855at10239"/>
<evidence type="ECO:0000256" key="1">
    <source>
        <dbReference type="SAM" id="MobiDB-lite"/>
    </source>
</evidence>
<sequence>MGSVGKVFKGIGSVFGLGSQTPKYTIKTDPNQVRAETMNANLQADLSNDNTPTIQSGGQVSSASDTLSGRRRRTGTGVASNLGIGS</sequence>
<proteinExistence type="predicted"/>
<evidence type="ECO:0000313" key="3">
    <source>
        <dbReference type="Proteomes" id="UP000029367"/>
    </source>
</evidence>
<dbReference type="RefSeq" id="YP_009101380.1">
    <property type="nucleotide sequence ID" value="NC_025445.1"/>
</dbReference>
<dbReference type="Proteomes" id="UP000029367">
    <property type="component" value="Segment"/>
</dbReference>
<feature type="compositionally biased region" description="Polar residues" evidence="1">
    <location>
        <begin position="44"/>
        <end position="67"/>
    </location>
</feature>
<feature type="region of interest" description="Disordered" evidence="1">
    <location>
        <begin position="44"/>
        <end position="86"/>
    </location>
</feature>
<keyword evidence="3" id="KW-1185">Reference proteome</keyword>
<accession>A0A088F6H7</accession>
<dbReference type="KEGG" id="vg:22277680"/>
<protein>
    <submittedName>
        <fullName evidence="2">Putative structural protein</fullName>
    </submittedName>
</protein>
<organism evidence="2 3">
    <name type="scientific">Escherichia phage J8-65</name>
    <dbReference type="NCBI Taxonomy" id="1536597"/>
    <lineage>
        <taxon>Viruses</taxon>
        <taxon>Duplodnaviria</taxon>
        <taxon>Heunggongvirae</taxon>
        <taxon>Uroviricota</taxon>
        <taxon>Caudoviricetes</taxon>
        <taxon>Autographivirales</taxon>
        <taxon>Autoscriptoviridae</taxon>
        <taxon>Stentvirinae</taxon>
        <taxon>Bonnellvirus</taxon>
        <taxon>Bonnellvirus smaasur</taxon>
        <taxon>Bonnellvirus J865</taxon>
    </lineage>
</organism>
<evidence type="ECO:0000313" key="2">
    <source>
        <dbReference type="EMBL" id="AIM40533.1"/>
    </source>
</evidence>